<accession>A0ACA9P476</accession>
<evidence type="ECO:0000313" key="2">
    <source>
        <dbReference type="Proteomes" id="UP000789525"/>
    </source>
</evidence>
<reference evidence="1" key="1">
    <citation type="submission" date="2021-06" db="EMBL/GenBank/DDBJ databases">
        <authorList>
            <person name="Kallberg Y."/>
            <person name="Tangrot J."/>
            <person name="Rosling A."/>
        </authorList>
    </citation>
    <scope>NUCLEOTIDE SEQUENCE</scope>
    <source>
        <strain evidence="1">CL356</strain>
    </source>
</reference>
<gene>
    <name evidence="1" type="ORF">ACOLOM_LOCUS9784</name>
</gene>
<feature type="non-terminal residue" evidence="1">
    <location>
        <position position="70"/>
    </location>
</feature>
<organism evidence="1 2">
    <name type="scientific">Acaulospora colombiana</name>
    <dbReference type="NCBI Taxonomy" id="27376"/>
    <lineage>
        <taxon>Eukaryota</taxon>
        <taxon>Fungi</taxon>
        <taxon>Fungi incertae sedis</taxon>
        <taxon>Mucoromycota</taxon>
        <taxon>Glomeromycotina</taxon>
        <taxon>Glomeromycetes</taxon>
        <taxon>Diversisporales</taxon>
        <taxon>Acaulosporaceae</taxon>
        <taxon>Acaulospora</taxon>
    </lineage>
</organism>
<proteinExistence type="predicted"/>
<keyword evidence="2" id="KW-1185">Reference proteome</keyword>
<comment type="caution">
    <text evidence="1">The sequence shown here is derived from an EMBL/GenBank/DDBJ whole genome shotgun (WGS) entry which is preliminary data.</text>
</comment>
<evidence type="ECO:0000313" key="1">
    <source>
        <dbReference type="EMBL" id="CAG8690123.1"/>
    </source>
</evidence>
<feature type="non-terminal residue" evidence="1">
    <location>
        <position position="1"/>
    </location>
</feature>
<sequence>EDASLHYAIASEETIIPDPSPEIEHSRTKSEELEIQCSASPSATSLLEDDTSKQMPEDASDIYDITSNTG</sequence>
<protein>
    <submittedName>
        <fullName evidence="1">9593_t:CDS:1</fullName>
    </submittedName>
</protein>
<name>A0ACA9P476_9GLOM</name>
<dbReference type="EMBL" id="CAJVPT010029305">
    <property type="protein sequence ID" value="CAG8690123.1"/>
    <property type="molecule type" value="Genomic_DNA"/>
</dbReference>
<dbReference type="Proteomes" id="UP000789525">
    <property type="component" value="Unassembled WGS sequence"/>
</dbReference>